<dbReference type="InterPro" id="IPR050412">
    <property type="entry name" value="Ig-like_Receptors_ImmuneReg"/>
</dbReference>
<dbReference type="InParanoid" id="F7FC38"/>
<organism evidence="8 9">
    <name type="scientific">Ornithorhynchus anatinus</name>
    <name type="common">Duckbill platypus</name>
    <dbReference type="NCBI Taxonomy" id="9258"/>
    <lineage>
        <taxon>Eukaryota</taxon>
        <taxon>Metazoa</taxon>
        <taxon>Chordata</taxon>
        <taxon>Craniata</taxon>
        <taxon>Vertebrata</taxon>
        <taxon>Euteleostomi</taxon>
        <taxon>Mammalia</taxon>
        <taxon>Monotremata</taxon>
        <taxon>Ornithorhynchidae</taxon>
        <taxon>Ornithorhynchus</taxon>
    </lineage>
</organism>
<dbReference type="AlphaFoldDB" id="F7FC38"/>
<dbReference type="Bgee" id="ENSOANG00000011216">
    <property type="expression patterns" value="Expressed in heart and 5 other cell types or tissues"/>
</dbReference>
<keyword evidence="6" id="KW-1133">Transmembrane helix</keyword>
<keyword evidence="6" id="KW-0472">Membrane</keyword>
<dbReference type="InterPro" id="IPR036179">
    <property type="entry name" value="Ig-like_dom_sf"/>
</dbReference>
<feature type="chain" id="PRO_5028393670" description="Ig-like domain-containing protein" evidence="7">
    <location>
        <begin position="19"/>
        <end position="311"/>
    </location>
</feature>
<keyword evidence="9" id="KW-1185">Reference proteome</keyword>
<dbReference type="PANTHER" id="PTHR11738:SF186">
    <property type="entry name" value="OSTEOCLAST-ASSOCIATED IMMUNOGLOBULIN-LIKE RECEPTOR"/>
    <property type="match status" value="1"/>
</dbReference>
<dbReference type="PANTHER" id="PTHR11738">
    <property type="entry name" value="MHC CLASS I NK CELL RECEPTOR"/>
    <property type="match status" value="1"/>
</dbReference>
<evidence type="ECO:0000256" key="2">
    <source>
        <dbReference type="ARBA" id="ARBA00022737"/>
    </source>
</evidence>
<keyword evidence="6" id="KW-0812">Transmembrane</keyword>
<name>F7FC38_ORNAN</name>
<evidence type="ECO:0000313" key="9">
    <source>
        <dbReference type="Proteomes" id="UP000002279"/>
    </source>
</evidence>
<accession>F7FC38</accession>
<dbReference type="GO" id="GO:0002764">
    <property type="term" value="P:immune response-regulating signaling pathway"/>
    <property type="evidence" value="ECO:0000318"/>
    <property type="project" value="GO_Central"/>
</dbReference>
<dbReference type="eggNOG" id="ENOG502T2B6">
    <property type="taxonomic scope" value="Eukaryota"/>
</dbReference>
<dbReference type="HOGENOM" id="CLU_021100_1_0_1"/>
<dbReference type="Gene3D" id="2.60.40.10">
    <property type="entry name" value="Immunoglobulins"/>
    <property type="match status" value="2"/>
</dbReference>
<dbReference type="GO" id="GO:0005886">
    <property type="term" value="C:plasma membrane"/>
    <property type="evidence" value="ECO:0000318"/>
    <property type="project" value="GO_Central"/>
</dbReference>
<feature type="signal peptide" evidence="7">
    <location>
        <begin position="1"/>
        <end position="18"/>
    </location>
</feature>
<dbReference type="FunCoup" id="F7FC38">
    <property type="interactions" value="29"/>
</dbReference>
<dbReference type="FunFam" id="2.60.40.10:FF:000049">
    <property type="entry name" value="Leukocyte immunoglobulin-like receptor subfamily B member 1"/>
    <property type="match status" value="1"/>
</dbReference>
<dbReference type="Ensembl" id="ENSOANT00000017772.2">
    <property type="protein sequence ID" value="ENSOANP00000017769.2"/>
    <property type="gene ID" value="ENSOANG00000011216.3"/>
</dbReference>
<keyword evidence="5" id="KW-0393">Immunoglobulin domain</keyword>
<reference evidence="8" key="2">
    <citation type="submission" date="2025-08" db="UniProtKB">
        <authorList>
            <consortium name="Ensembl"/>
        </authorList>
    </citation>
    <scope>IDENTIFICATION</scope>
    <source>
        <strain evidence="8">Glennie</strain>
    </source>
</reference>
<dbReference type="OMA" id="TINISIH"/>
<evidence type="ECO:0008006" key="10">
    <source>
        <dbReference type="Google" id="ProtNLM"/>
    </source>
</evidence>
<dbReference type="GeneTree" id="ENSGT01150000286974"/>
<proteinExistence type="predicted"/>
<reference evidence="8" key="3">
    <citation type="submission" date="2025-09" db="UniProtKB">
        <authorList>
            <consortium name="Ensembl"/>
        </authorList>
    </citation>
    <scope>IDENTIFICATION</scope>
    <source>
        <strain evidence="8">Glennie</strain>
    </source>
</reference>
<evidence type="ECO:0000256" key="4">
    <source>
        <dbReference type="ARBA" id="ARBA00023180"/>
    </source>
</evidence>
<evidence type="ECO:0000256" key="3">
    <source>
        <dbReference type="ARBA" id="ARBA00023157"/>
    </source>
</evidence>
<dbReference type="InterPro" id="IPR013783">
    <property type="entry name" value="Ig-like_fold"/>
</dbReference>
<reference evidence="8 9" key="1">
    <citation type="journal article" date="2008" name="Nature">
        <title>Genome analysis of the platypus reveals unique signatures of evolution.</title>
        <authorList>
            <person name="Warren W.C."/>
            <person name="Hillier L.W."/>
            <person name="Marshall Graves J.A."/>
            <person name="Birney E."/>
            <person name="Ponting C.P."/>
            <person name="Grutzner F."/>
            <person name="Belov K."/>
            <person name="Miller W."/>
            <person name="Clarke L."/>
            <person name="Chinwalla A.T."/>
            <person name="Yang S.P."/>
            <person name="Heger A."/>
            <person name="Locke D.P."/>
            <person name="Miethke P."/>
            <person name="Waters P.D."/>
            <person name="Veyrunes F."/>
            <person name="Fulton L."/>
            <person name="Fulton B."/>
            <person name="Graves T."/>
            <person name="Wallis J."/>
            <person name="Puente X.S."/>
            <person name="Lopez-Otin C."/>
            <person name="Ordonez G.R."/>
            <person name="Eichler E.E."/>
            <person name="Chen L."/>
            <person name="Cheng Z."/>
            <person name="Deakin J.E."/>
            <person name="Alsop A."/>
            <person name="Thompson K."/>
            <person name="Kirby P."/>
            <person name="Papenfuss A.T."/>
            <person name="Wakefield M.J."/>
            <person name="Olender T."/>
            <person name="Lancet D."/>
            <person name="Huttley G.A."/>
            <person name="Smit A.F."/>
            <person name="Pask A."/>
            <person name="Temple-Smith P."/>
            <person name="Batzer M.A."/>
            <person name="Walker J.A."/>
            <person name="Konkel M.K."/>
            <person name="Harris R.S."/>
            <person name="Whittington C.M."/>
            <person name="Wong E.S."/>
            <person name="Gemmell N.J."/>
            <person name="Buschiazzo E."/>
            <person name="Vargas Jentzsch I.M."/>
            <person name="Merkel A."/>
            <person name="Schmitz J."/>
            <person name="Zemann A."/>
            <person name="Churakov G."/>
            <person name="Kriegs J.O."/>
            <person name="Brosius J."/>
            <person name="Murchison E.P."/>
            <person name="Sachidanandam R."/>
            <person name="Smith C."/>
            <person name="Hannon G.J."/>
            <person name="Tsend-Ayush E."/>
            <person name="McMillan D."/>
            <person name="Attenborough R."/>
            <person name="Rens W."/>
            <person name="Ferguson-Smith M."/>
            <person name="Lefevre C.M."/>
            <person name="Sharp J.A."/>
            <person name="Nicholas K.R."/>
            <person name="Ray D.A."/>
            <person name="Kube M."/>
            <person name="Reinhardt R."/>
            <person name="Pringle T.H."/>
            <person name="Taylor J."/>
            <person name="Jones R.C."/>
            <person name="Nixon B."/>
            <person name="Dacheux J.L."/>
            <person name="Niwa H."/>
            <person name="Sekita Y."/>
            <person name="Huang X."/>
            <person name="Stark A."/>
            <person name="Kheradpour P."/>
            <person name="Kellis M."/>
            <person name="Flicek P."/>
            <person name="Chen Y."/>
            <person name="Webber C."/>
            <person name="Hardison R."/>
            <person name="Nelson J."/>
            <person name="Hallsworth-Pepin K."/>
            <person name="Delehaunty K."/>
            <person name="Markovic C."/>
            <person name="Minx P."/>
            <person name="Feng Y."/>
            <person name="Kremitzki C."/>
            <person name="Mitreva M."/>
            <person name="Glasscock J."/>
            <person name="Wylie T."/>
            <person name="Wohldmann P."/>
            <person name="Thiru P."/>
            <person name="Nhan M.N."/>
            <person name="Pohl C.S."/>
            <person name="Smith S.M."/>
            <person name="Hou S."/>
            <person name="Nefedov M."/>
            <person name="de Jong P.J."/>
            <person name="Renfree M.B."/>
            <person name="Mardis E.R."/>
            <person name="Wilson R.K."/>
        </authorList>
    </citation>
    <scope>NUCLEOTIDE SEQUENCE [LARGE SCALE GENOMIC DNA]</scope>
    <source>
        <strain evidence="8 9">Glennie</strain>
    </source>
</reference>
<dbReference type="SUPFAM" id="SSF48726">
    <property type="entry name" value="Immunoglobulin"/>
    <property type="match status" value="2"/>
</dbReference>
<dbReference type="Proteomes" id="UP000002279">
    <property type="component" value="Chromosome 10"/>
</dbReference>
<evidence type="ECO:0000256" key="1">
    <source>
        <dbReference type="ARBA" id="ARBA00022729"/>
    </source>
</evidence>
<dbReference type="STRING" id="9258.ENSOANP00000017769"/>
<sequence>MPLTLPILLLSLFPCPLSQLLSSPVGLSPKPSLSAWPGPVVAPGGNVTLRCRGILRAGRFALYKAGAAEPVRLREEAGDGAEFLFTGATTVQQGRYSCRYQTQASPGAWSEPSDPLVMLVTDKLPKPSLVALPGPVLTPGTNVSLRCQGLVGGMSFALYRVGRPGPLQYLDSAWAWADFALGGPGTSGTYSCYYHTPAAPYVLSERSDPLVISLAEPASLDYTLGNTIRLGLAGLVFIALGGLVFLDWLSRKAGNPKPFRLLPPHPLCRVFVKHLIRPGTALIRLDTVPVPRGVHSLNPHFTDEGTETERS</sequence>
<feature type="transmembrane region" description="Helical" evidence="6">
    <location>
        <begin position="230"/>
        <end position="250"/>
    </location>
</feature>
<evidence type="ECO:0000256" key="5">
    <source>
        <dbReference type="ARBA" id="ARBA00023319"/>
    </source>
</evidence>
<evidence type="ECO:0000256" key="7">
    <source>
        <dbReference type="SAM" id="SignalP"/>
    </source>
</evidence>
<evidence type="ECO:0000313" key="8">
    <source>
        <dbReference type="Ensembl" id="ENSOANP00000017769.2"/>
    </source>
</evidence>
<protein>
    <recommendedName>
        <fullName evidence="10">Ig-like domain-containing protein</fullName>
    </recommendedName>
</protein>
<keyword evidence="1 7" id="KW-0732">Signal</keyword>
<keyword evidence="3" id="KW-1015">Disulfide bond</keyword>
<keyword evidence="2" id="KW-0677">Repeat</keyword>
<dbReference type="FunFam" id="2.60.40.10:FF:000033">
    <property type="entry name" value="Killer cell immunoglobulin-like receptor"/>
    <property type="match status" value="1"/>
</dbReference>
<keyword evidence="4" id="KW-0325">Glycoprotein</keyword>
<evidence type="ECO:0000256" key="6">
    <source>
        <dbReference type="SAM" id="Phobius"/>
    </source>
</evidence>